<sequence>MNGGGESGAASTGSRGGAESSGTSPLAVEAAGVLSEAFETTERARGHLYSFHQLTGHADLRLDDVVDLLHRCGHPDLADEIGRELLGRNVLPGRWTFQLVEEYDDDYYATFRRLEEKVRDRLTGGRRHVLEARMKEHRRTRGHSAHTSTPSGDADT</sequence>
<dbReference type="AlphaFoldDB" id="A0A0B5EQA9"/>
<dbReference type="EMBL" id="CP010519">
    <property type="protein sequence ID" value="AJE81485.1"/>
    <property type="molecule type" value="Genomic_DNA"/>
</dbReference>
<gene>
    <name evidence="2" type="ORF">SLNWT_1109</name>
</gene>
<proteinExistence type="predicted"/>
<keyword evidence="3" id="KW-1185">Reference proteome</keyword>
<protein>
    <submittedName>
        <fullName evidence="2">Uncharacterized protein</fullName>
    </submittedName>
</protein>
<dbReference type="Proteomes" id="UP000031523">
    <property type="component" value="Chromosome"/>
</dbReference>
<evidence type="ECO:0000256" key="1">
    <source>
        <dbReference type="SAM" id="MobiDB-lite"/>
    </source>
</evidence>
<feature type="compositionally biased region" description="Polar residues" evidence="1">
    <location>
        <begin position="145"/>
        <end position="156"/>
    </location>
</feature>
<feature type="compositionally biased region" description="Basic residues" evidence="1">
    <location>
        <begin position="135"/>
        <end position="144"/>
    </location>
</feature>
<feature type="compositionally biased region" description="Low complexity" evidence="1">
    <location>
        <begin position="8"/>
        <end position="24"/>
    </location>
</feature>
<reference evidence="2 3" key="1">
    <citation type="submission" date="2015-01" db="EMBL/GenBank/DDBJ databases">
        <title>Enhanced salinomycin production by adjusting the supply of polyketide extender units in Streptomyce albus DSM 41398.</title>
        <authorList>
            <person name="Lu C."/>
        </authorList>
    </citation>
    <scope>NUCLEOTIDE SEQUENCE [LARGE SCALE GENOMIC DNA]</scope>
    <source>
        <strain evidence="3">ATCC 21838 / DSM 41398 / FERM P-419 / JCM 4703 / NBRC 107858</strain>
    </source>
</reference>
<accession>A0A0B5EQA9</accession>
<evidence type="ECO:0000313" key="2">
    <source>
        <dbReference type="EMBL" id="AJE81485.1"/>
    </source>
</evidence>
<name>A0A0B5EQA9_STRA4</name>
<feature type="region of interest" description="Disordered" evidence="1">
    <location>
        <begin position="135"/>
        <end position="156"/>
    </location>
</feature>
<dbReference type="KEGG" id="sals:SLNWT_1109"/>
<feature type="region of interest" description="Disordered" evidence="1">
    <location>
        <begin position="1"/>
        <end position="24"/>
    </location>
</feature>
<evidence type="ECO:0000313" key="3">
    <source>
        <dbReference type="Proteomes" id="UP000031523"/>
    </source>
</evidence>
<organism evidence="2 3">
    <name type="scientific">Streptomyces albus (strain ATCC 21838 / DSM 41398 / FERM P-419 / JCM 4703 / NBRC 107858)</name>
    <dbReference type="NCBI Taxonomy" id="1081613"/>
    <lineage>
        <taxon>Bacteria</taxon>
        <taxon>Bacillati</taxon>
        <taxon>Actinomycetota</taxon>
        <taxon>Actinomycetes</taxon>
        <taxon>Kitasatosporales</taxon>
        <taxon>Streptomycetaceae</taxon>
        <taxon>Streptomyces</taxon>
    </lineage>
</organism>